<proteinExistence type="predicted"/>
<dbReference type="InterPro" id="IPR025051">
    <property type="entry name" value="DUF3990"/>
</dbReference>
<gene>
    <name evidence="1" type="ORF">FPL14_28745</name>
</gene>
<keyword evidence="2" id="KW-1185">Reference proteome</keyword>
<evidence type="ECO:0000313" key="1">
    <source>
        <dbReference type="EMBL" id="QMV44714.1"/>
    </source>
</evidence>
<sequence length="260" mass="29702">MSLRGLRRLIFFGIKDHNINYVNLGFEITFCSPSGNRNGIIESGFGNDSPSEVPTLSIDIVFPSSVYHGTLDIYLESFKERLLNKKYWKEGRDFGPGLYTTISIDQAKAWAKSMQDKWNEGQPCVLEIAVESERLSFQPNYRIFTGVSLEWAKYIYRHRKVPPNGKDPCSSHAHIAIGPMADANTGIIVQDGVRLNKDSQWFLDKITRNHSNRRLDSLQLGNQIVFCDETLAPMLNLTGSYVYQGRRWRYVGNEETVKQL</sequence>
<organism evidence="1 2">
    <name type="scientific">Cohnella cholangitidis</name>
    <dbReference type="NCBI Taxonomy" id="2598458"/>
    <lineage>
        <taxon>Bacteria</taxon>
        <taxon>Bacillati</taxon>
        <taxon>Bacillota</taxon>
        <taxon>Bacilli</taxon>
        <taxon>Bacillales</taxon>
        <taxon>Paenibacillaceae</taxon>
        <taxon>Cohnella</taxon>
    </lineage>
</organism>
<dbReference type="AlphaFoldDB" id="A0A7G5C680"/>
<reference evidence="1 2" key="1">
    <citation type="submission" date="2019-07" db="EMBL/GenBank/DDBJ databases">
        <authorList>
            <person name="Kim J.K."/>
            <person name="Cheong H.-M."/>
            <person name="Choi Y."/>
            <person name="Hwang K.J."/>
            <person name="Lee S."/>
            <person name="Choi C."/>
        </authorList>
    </citation>
    <scope>NUCLEOTIDE SEQUENCE [LARGE SCALE GENOMIC DNA]</scope>
    <source>
        <strain evidence="1 2">KS 22</strain>
    </source>
</reference>
<accession>A0A7G5C680</accession>
<dbReference type="KEGG" id="cchl:FPL14_28745"/>
<evidence type="ECO:0000313" key="2">
    <source>
        <dbReference type="Proteomes" id="UP000515679"/>
    </source>
</evidence>
<dbReference type="Pfam" id="PF13151">
    <property type="entry name" value="DUF3990"/>
    <property type="match status" value="1"/>
</dbReference>
<name>A0A7G5C680_9BACL</name>
<dbReference type="EMBL" id="CP041969">
    <property type="protein sequence ID" value="QMV44714.1"/>
    <property type="molecule type" value="Genomic_DNA"/>
</dbReference>
<protein>
    <submittedName>
        <fullName evidence="1">DUF3990 domain-containing protein</fullName>
    </submittedName>
</protein>
<dbReference type="Proteomes" id="UP000515679">
    <property type="component" value="Chromosome"/>
</dbReference>